<feature type="domain" description="HTH luxR-type" evidence="4">
    <location>
        <begin position="143"/>
        <end position="208"/>
    </location>
</feature>
<dbReference type="AlphaFoldDB" id="A0A2P6MII2"/>
<evidence type="ECO:0000256" key="3">
    <source>
        <dbReference type="ARBA" id="ARBA00023163"/>
    </source>
</evidence>
<reference evidence="5 6" key="1">
    <citation type="submission" date="2018-03" db="EMBL/GenBank/DDBJ databases">
        <title>Bacillus urumqiensis sp. nov., a moderately haloalkaliphilic bacterium isolated from a salt lake.</title>
        <authorList>
            <person name="Zhao B."/>
            <person name="Liao Z."/>
        </authorList>
    </citation>
    <scope>NUCLEOTIDE SEQUENCE [LARGE SCALE GENOMIC DNA]</scope>
    <source>
        <strain evidence="5 6">BZ-SZ-XJ18</strain>
    </source>
</reference>
<dbReference type="RefSeq" id="WP_105958772.1">
    <property type="nucleotide sequence ID" value="NZ_PVNS01000005.1"/>
</dbReference>
<sequence>MKHVYFIADDRTKTLDSVTLPTSCELHLLAEPAELYNHPPGLVLWQTDSPMKQYLLYKDGLDSAFCFVYLPAKEQIEQSSALLMKEIAGLISWETFIQYKQQCFAALFRNYILVEPEMHYEMARLIQESKQLNRPIRILRLQEENVPAFLTDKEKKVLLLLADGLGTQEIADKLYYSPKTIRGYFTRLLRKTGNKSRTDLVVQAYREKWVEAE</sequence>
<evidence type="ECO:0000259" key="4">
    <source>
        <dbReference type="PROSITE" id="PS50043"/>
    </source>
</evidence>
<dbReference type="InterPro" id="IPR036388">
    <property type="entry name" value="WH-like_DNA-bd_sf"/>
</dbReference>
<dbReference type="PANTHER" id="PTHR44688">
    <property type="entry name" value="DNA-BINDING TRANSCRIPTIONAL ACTIVATOR DEVR_DOSR"/>
    <property type="match status" value="1"/>
</dbReference>
<dbReference type="PRINTS" id="PR00038">
    <property type="entry name" value="HTHLUXR"/>
</dbReference>
<dbReference type="EMBL" id="PVNS01000005">
    <property type="protein sequence ID" value="PRO66089.1"/>
    <property type="molecule type" value="Genomic_DNA"/>
</dbReference>
<keyword evidence="2" id="KW-0238">DNA-binding</keyword>
<dbReference type="Gene3D" id="1.10.10.10">
    <property type="entry name" value="Winged helix-like DNA-binding domain superfamily/Winged helix DNA-binding domain"/>
    <property type="match status" value="1"/>
</dbReference>
<evidence type="ECO:0000313" key="5">
    <source>
        <dbReference type="EMBL" id="PRO66089.1"/>
    </source>
</evidence>
<keyword evidence="1" id="KW-0805">Transcription regulation</keyword>
<dbReference type="Pfam" id="PF00196">
    <property type="entry name" value="GerE"/>
    <property type="match status" value="1"/>
</dbReference>
<dbReference type="CDD" id="cd06170">
    <property type="entry name" value="LuxR_C_like"/>
    <property type="match status" value="1"/>
</dbReference>
<protein>
    <recommendedName>
        <fullName evidence="4">HTH luxR-type domain-containing protein</fullName>
    </recommendedName>
</protein>
<dbReference type="GO" id="GO:0006355">
    <property type="term" value="P:regulation of DNA-templated transcription"/>
    <property type="evidence" value="ECO:0007669"/>
    <property type="project" value="InterPro"/>
</dbReference>
<gene>
    <name evidence="5" type="ORF">C6I21_07265</name>
</gene>
<dbReference type="PROSITE" id="PS50043">
    <property type="entry name" value="HTH_LUXR_2"/>
    <property type="match status" value="1"/>
</dbReference>
<dbReference type="OrthoDB" id="2859978at2"/>
<dbReference type="PROSITE" id="PS00622">
    <property type="entry name" value="HTH_LUXR_1"/>
    <property type="match status" value="1"/>
</dbReference>
<evidence type="ECO:0000313" key="6">
    <source>
        <dbReference type="Proteomes" id="UP000243650"/>
    </source>
</evidence>
<keyword evidence="3" id="KW-0804">Transcription</keyword>
<dbReference type="InterPro" id="IPR000792">
    <property type="entry name" value="Tscrpt_reg_LuxR_C"/>
</dbReference>
<comment type="caution">
    <text evidence="5">The sequence shown here is derived from an EMBL/GenBank/DDBJ whole genome shotgun (WGS) entry which is preliminary data.</text>
</comment>
<evidence type="ECO:0000256" key="2">
    <source>
        <dbReference type="ARBA" id="ARBA00023125"/>
    </source>
</evidence>
<keyword evidence="6" id="KW-1185">Reference proteome</keyword>
<dbReference type="SUPFAM" id="SSF46894">
    <property type="entry name" value="C-terminal effector domain of the bipartite response regulators"/>
    <property type="match status" value="1"/>
</dbReference>
<dbReference type="SMART" id="SM00421">
    <property type="entry name" value="HTH_LUXR"/>
    <property type="match status" value="1"/>
</dbReference>
<dbReference type="Proteomes" id="UP000243650">
    <property type="component" value="Unassembled WGS sequence"/>
</dbReference>
<dbReference type="GO" id="GO:0003677">
    <property type="term" value="F:DNA binding"/>
    <property type="evidence" value="ECO:0007669"/>
    <property type="project" value="UniProtKB-KW"/>
</dbReference>
<dbReference type="PANTHER" id="PTHR44688:SF16">
    <property type="entry name" value="DNA-BINDING TRANSCRIPTIONAL ACTIVATOR DEVR_DOSR"/>
    <property type="match status" value="1"/>
</dbReference>
<dbReference type="InterPro" id="IPR016032">
    <property type="entry name" value="Sig_transdc_resp-reg_C-effctor"/>
</dbReference>
<organism evidence="5 6">
    <name type="scientific">Alkalicoccus urumqiensis</name>
    <name type="common">Bacillus urumqiensis</name>
    <dbReference type="NCBI Taxonomy" id="1548213"/>
    <lineage>
        <taxon>Bacteria</taxon>
        <taxon>Bacillati</taxon>
        <taxon>Bacillota</taxon>
        <taxon>Bacilli</taxon>
        <taxon>Bacillales</taxon>
        <taxon>Bacillaceae</taxon>
        <taxon>Alkalicoccus</taxon>
    </lineage>
</organism>
<evidence type="ECO:0000256" key="1">
    <source>
        <dbReference type="ARBA" id="ARBA00023015"/>
    </source>
</evidence>
<name>A0A2P6MII2_ALKUR</name>
<proteinExistence type="predicted"/>
<accession>A0A2P6MII2</accession>